<comment type="cofactor">
    <cofactor evidence="1">
        <name>NADP(+)</name>
        <dbReference type="ChEBI" id="CHEBI:58349"/>
    </cofactor>
</comment>
<dbReference type="InterPro" id="IPR006368">
    <property type="entry name" value="GDP_Man_deHydtase"/>
</dbReference>
<comment type="similarity">
    <text evidence="2">Belongs to the NAD(P)-dependent epimerase/dehydratase family. GDP-mannose 4,6-dehydratase subfamily.</text>
</comment>
<dbReference type="SUPFAM" id="SSF51735">
    <property type="entry name" value="NAD(P)-binding Rossmann-fold domains"/>
    <property type="match status" value="2"/>
</dbReference>
<evidence type="ECO:0000256" key="2">
    <source>
        <dbReference type="ARBA" id="ARBA00009263"/>
    </source>
</evidence>
<protein>
    <recommendedName>
        <fullName evidence="3">GDP-mannose 4,6-dehydratase</fullName>
        <ecNumber evidence="3">4.2.1.47</ecNumber>
    </recommendedName>
</protein>
<feature type="domain" description="NAD(P)-binding" evidence="5">
    <location>
        <begin position="8"/>
        <end position="88"/>
    </location>
</feature>
<evidence type="ECO:0000313" key="7">
    <source>
        <dbReference type="Proteomes" id="UP000746690"/>
    </source>
</evidence>
<dbReference type="Gene3D" id="3.90.25.10">
    <property type="entry name" value="UDP-galactose 4-epimerase, domain 1"/>
    <property type="match status" value="1"/>
</dbReference>
<evidence type="ECO:0000313" key="6">
    <source>
        <dbReference type="EMBL" id="NMH87628.1"/>
    </source>
</evidence>
<dbReference type="EMBL" id="JABBHF010000004">
    <property type="protein sequence ID" value="NMH87628.1"/>
    <property type="molecule type" value="Genomic_DNA"/>
</dbReference>
<dbReference type="Proteomes" id="UP000746690">
    <property type="component" value="Unassembled WGS sequence"/>
</dbReference>
<accession>A0ABX1RXV7</accession>
<evidence type="ECO:0000256" key="3">
    <source>
        <dbReference type="ARBA" id="ARBA00011989"/>
    </source>
</evidence>
<dbReference type="Gene3D" id="3.40.50.720">
    <property type="entry name" value="NAD(P)-binding Rossmann-like Domain"/>
    <property type="match status" value="2"/>
</dbReference>
<dbReference type="InterPro" id="IPR036291">
    <property type="entry name" value="NAD(P)-bd_dom_sf"/>
</dbReference>
<evidence type="ECO:0000256" key="1">
    <source>
        <dbReference type="ARBA" id="ARBA00001937"/>
    </source>
</evidence>
<dbReference type="InterPro" id="IPR016040">
    <property type="entry name" value="NAD(P)-bd_dom"/>
</dbReference>
<dbReference type="Pfam" id="PF16363">
    <property type="entry name" value="GDP_Man_Dehyd"/>
    <property type="match status" value="1"/>
</dbReference>
<reference evidence="6 7" key="1">
    <citation type="submission" date="2020-04" db="EMBL/GenBank/DDBJ databases">
        <title>A Flavivirga sp. nov.</title>
        <authorList>
            <person name="Sun X."/>
        </authorList>
    </citation>
    <scope>NUCLEOTIDE SEQUENCE [LARGE SCALE GENOMIC DNA]</scope>
    <source>
        <strain evidence="6 7">Y03</strain>
    </source>
</reference>
<evidence type="ECO:0000256" key="4">
    <source>
        <dbReference type="ARBA" id="ARBA00023239"/>
    </source>
</evidence>
<name>A0ABX1RXV7_9FLAO</name>
<dbReference type="PANTHER" id="PTHR43715">
    <property type="entry name" value="GDP-MANNOSE 4,6-DEHYDRATASE"/>
    <property type="match status" value="1"/>
</dbReference>
<gene>
    <name evidence="6" type="ORF">HHX25_08945</name>
</gene>
<keyword evidence="7" id="KW-1185">Reference proteome</keyword>
<proteinExistence type="inferred from homology"/>
<organism evidence="6 7">
    <name type="scientific">Flavivirga algicola</name>
    <dbReference type="NCBI Taxonomy" id="2729136"/>
    <lineage>
        <taxon>Bacteria</taxon>
        <taxon>Pseudomonadati</taxon>
        <taxon>Bacteroidota</taxon>
        <taxon>Flavobacteriia</taxon>
        <taxon>Flavobacteriales</taxon>
        <taxon>Flavobacteriaceae</taxon>
        <taxon>Flavivirga</taxon>
    </lineage>
</organism>
<sequence length="166" mass="18953">MDKIKVALIAGVTGQDGAYLREFLLKENYIVHGTKRRSSQFNTDRIDHLYQDPHIEHRNFILHADDMAKAVIFAVENKLPDHLYNIGSGKDLLIRELVNLIQKTAGHQGGIIWDTSKPDGTPRKLLNVSGINKLGWQTQIDLKEGIQDTYNWYCDNIENIKEVSIK</sequence>
<dbReference type="PANTHER" id="PTHR43715:SF1">
    <property type="entry name" value="GDP-MANNOSE 4,6 DEHYDRATASE"/>
    <property type="match status" value="1"/>
</dbReference>
<dbReference type="EC" id="4.2.1.47" evidence="3"/>
<comment type="caution">
    <text evidence="6">The sequence shown here is derived from an EMBL/GenBank/DDBJ whole genome shotgun (WGS) entry which is preliminary data.</text>
</comment>
<keyword evidence="4" id="KW-0456">Lyase</keyword>
<evidence type="ECO:0000259" key="5">
    <source>
        <dbReference type="Pfam" id="PF16363"/>
    </source>
</evidence>